<evidence type="ECO:0000313" key="19">
    <source>
        <dbReference type="Proteomes" id="UP000321362"/>
    </source>
</evidence>
<dbReference type="AlphaFoldDB" id="A0A5B8W1T3"/>
<dbReference type="Pfam" id="PF22613">
    <property type="entry name" value="Transketolase_C_1"/>
    <property type="match status" value="1"/>
</dbReference>
<dbReference type="FunFam" id="3.40.50.970:FF:000003">
    <property type="entry name" value="Transketolase"/>
    <property type="match status" value="1"/>
</dbReference>
<feature type="binding site" evidence="15">
    <location>
        <position position="160"/>
    </location>
    <ligand>
        <name>Mg(2+)</name>
        <dbReference type="ChEBI" id="CHEBI:18420"/>
    </ligand>
</feature>
<dbReference type="InterPro" id="IPR005474">
    <property type="entry name" value="Transketolase_N"/>
</dbReference>
<reference evidence="18 19" key="1">
    <citation type="journal article" date="2013" name="J. Microbiol.">
        <title>Mucilaginibacter ginsenosidivorax sp. nov., with ginsenoside converting activity isolated from sediment.</title>
        <authorList>
            <person name="Kim J.K."/>
            <person name="Choi T.E."/>
            <person name="Liu Q.M."/>
            <person name="Park H.Y."/>
            <person name="Yi T.H."/>
            <person name="Yoon M.H."/>
            <person name="Kim S.C."/>
            <person name="Im W.T."/>
        </authorList>
    </citation>
    <scope>NUCLEOTIDE SEQUENCE [LARGE SCALE GENOMIC DNA]</scope>
    <source>
        <strain evidence="18 19">KHI28</strain>
    </source>
</reference>
<dbReference type="CDD" id="cd07033">
    <property type="entry name" value="TPP_PYR_DXS_TK_like"/>
    <property type="match status" value="1"/>
</dbReference>
<dbReference type="InterPro" id="IPR005475">
    <property type="entry name" value="Transketolase-like_Pyr-bd"/>
</dbReference>
<feature type="binding site" evidence="15">
    <location>
        <position position="192"/>
    </location>
    <ligand>
        <name>Mg(2+)</name>
        <dbReference type="ChEBI" id="CHEBI:18420"/>
    </ligand>
</feature>
<evidence type="ECO:0000256" key="8">
    <source>
        <dbReference type="ARBA" id="ARBA00022842"/>
    </source>
</evidence>
<feature type="binding site" evidence="14">
    <location>
        <begin position="119"/>
        <end position="121"/>
    </location>
    <ligand>
        <name>thiamine diphosphate</name>
        <dbReference type="ChEBI" id="CHEBI:58937"/>
    </ligand>
</feature>
<feature type="binding site" evidence="13">
    <location>
        <position position="388"/>
    </location>
    <ligand>
        <name>substrate</name>
    </ligand>
</feature>
<feature type="site" description="Important for catalytic activity" evidence="16">
    <location>
        <position position="266"/>
    </location>
</feature>
<keyword evidence="8 15" id="KW-0460">Magnesium</keyword>
<feature type="site" description="Important for catalytic activity" evidence="16">
    <location>
        <position position="31"/>
    </location>
</feature>
<evidence type="ECO:0000256" key="9">
    <source>
        <dbReference type="ARBA" id="ARBA00023052"/>
    </source>
</evidence>
<evidence type="ECO:0000256" key="14">
    <source>
        <dbReference type="PIRSR" id="PIRSR605478-3"/>
    </source>
</evidence>
<evidence type="ECO:0000256" key="10">
    <source>
        <dbReference type="ARBA" id="ARBA00049473"/>
    </source>
</evidence>
<evidence type="ECO:0000256" key="6">
    <source>
        <dbReference type="ARBA" id="ARBA00022679"/>
    </source>
</evidence>
<feature type="binding site" evidence="13">
    <location>
        <position position="465"/>
    </location>
    <ligand>
        <name>substrate</name>
    </ligand>
</feature>
<keyword evidence="7 15" id="KW-0479">Metal-binding</keyword>
<comment type="subunit">
    <text evidence="4">Homodimer.</text>
</comment>
<feature type="binding site" evidence="13">
    <location>
        <position position="266"/>
    </location>
    <ligand>
        <name>substrate</name>
    </ligand>
</feature>
<dbReference type="EMBL" id="CP042437">
    <property type="protein sequence ID" value="QEC77419.1"/>
    <property type="molecule type" value="Genomic_DNA"/>
</dbReference>
<dbReference type="FunFam" id="3.40.50.920:FF:000003">
    <property type="entry name" value="Transketolase"/>
    <property type="match status" value="1"/>
</dbReference>
<feature type="binding site" evidence="13">
    <location>
        <position position="477"/>
    </location>
    <ligand>
        <name>substrate</name>
    </ligand>
</feature>
<feature type="binding site" evidence="13">
    <location>
        <position position="31"/>
    </location>
    <ligand>
        <name>substrate</name>
    </ligand>
</feature>
<dbReference type="Gene3D" id="3.40.50.970">
    <property type="match status" value="2"/>
</dbReference>
<evidence type="ECO:0000256" key="11">
    <source>
        <dbReference type="NCBIfam" id="TIGR00232"/>
    </source>
</evidence>
<feature type="binding site" evidence="13">
    <location>
        <position position="473"/>
    </location>
    <ligand>
        <name>substrate</name>
    </ligand>
</feature>
<feature type="binding site" evidence="14">
    <location>
        <position position="190"/>
    </location>
    <ligand>
        <name>thiamine diphosphate</name>
        <dbReference type="ChEBI" id="CHEBI:58937"/>
    </ligand>
</feature>
<dbReference type="Gene3D" id="3.40.50.920">
    <property type="match status" value="1"/>
</dbReference>
<dbReference type="SUPFAM" id="SSF52518">
    <property type="entry name" value="Thiamin diphosphate-binding fold (THDP-binding)"/>
    <property type="match status" value="2"/>
</dbReference>
<dbReference type="PANTHER" id="PTHR43522">
    <property type="entry name" value="TRANSKETOLASE"/>
    <property type="match status" value="1"/>
</dbReference>
<evidence type="ECO:0000256" key="7">
    <source>
        <dbReference type="ARBA" id="ARBA00022723"/>
    </source>
</evidence>
<organism evidence="18 19">
    <name type="scientific">Mucilaginibacter ginsenosidivorax</name>
    <dbReference type="NCBI Taxonomy" id="862126"/>
    <lineage>
        <taxon>Bacteria</taxon>
        <taxon>Pseudomonadati</taxon>
        <taxon>Bacteroidota</taxon>
        <taxon>Sphingobacteriia</taxon>
        <taxon>Sphingobacteriales</taxon>
        <taxon>Sphingobacteriaceae</taxon>
        <taxon>Mucilaginibacter</taxon>
    </lineage>
</organism>
<comment type="catalytic activity">
    <reaction evidence="10">
        <text>D-sedoheptulose 7-phosphate + D-glyceraldehyde 3-phosphate = aldehydo-D-ribose 5-phosphate + D-xylulose 5-phosphate</text>
        <dbReference type="Rhea" id="RHEA:10508"/>
        <dbReference type="ChEBI" id="CHEBI:57483"/>
        <dbReference type="ChEBI" id="CHEBI:57737"/>
        <dbReference type="ChEBI" id="CHEBI:58273"/>
        <dbReference type="ChEBI" id="CHEBI:59776"/>
        <dbReference type="EC" id="2.2.1.1"/>
    </reaction>
</comment>
<evidence type="ECO:0000256" key="12">
    <source>
        <dbReference type="PIRSR" id="PIRSR605478-1"/>
    </source>
</evidence>
<keyword evidence="19" id="KW-1185">Reference proteome</keyword>
<feature type="binding site" evidence="13">
    <location>
        <position position="361"/>
    </location>
    <ligand>
        <name>substrate</name>
    </ligand>
</feature>
<evidence type="ECO:0000256" key="5">
    <source>
        <dbReference type="ARBA" id="ARBA00013152"/>
    </source>
</evidence>
<accession>A0A5B8W1T3</accession>
<dbReference type="GO" id="GO:0005829">
    <property type="term" value="C:cytosol"/>
    <property type="evidence" value="ECO:0007669"/>
    <property type="project" value="TreeGrafter"/>
</dbReference>
<comment type="cofactor">
    <cofactor evidence="1">
        <name>Ca(2+)</name>
        <dbReference type="ChEBI" id="CHEBI:29108"/>
    </cofactor>
</comment>
<dbReference type="GO" id="GO:0009052">
    <property type="term" value="P:pentose-phosphate shunt, non-oxidative branch"/>
    <property type="evidence" value="ECO:0007669"/>
    <property type="project" value="UniProtKB-ARBA"/>
</dbReference>
<dbReference type="InterPro" id="IPR055152">
    <property type="entry name" value="Transketolase-like_C_2"/>
</dbReference>
<dbReference type="EC" id="2.2.1.1" evidence="5 11"/>
<evidence type="ECO:0000256" key="2">
    <source>
        <dbReference type="ARBA" id="ARBA00001941"/>
    </source>
</evidence>
<dbReference type="Pfam" id="PF02779">
    <property type="entry name" value="Transket_pyr"/>
    <property type="match status" value="1"/>
</dbReference>
<comment type="similarity">
    <text evidence="3">Belongs to the transketolase family.</text>
</comment>
<evidence type="ECO:0000256" key="15">
    <source>
        <dbReference type="PIRSR" id="PIRSR605478-4"/>
    </source>
</evidence>
<comment type="cofactor">
    <cofactor evidence="2">
        <name>Co(2+)</name>
        <dbReference type="ChEBI" id="CHEBI:48828"/>
    </cofactor>
</comment>
<dbReference type="KEGG" id="mgk:FSB76_16255"/>
<evidence type="ECO:0000313" key="18">
    <source>
        <dbReference type="EMBL" id="QEC77419.1"/>
    </source>
</evidence>
<evidence type="ECO:0000256" key="4">
    <source>
        <dbReference type="ARBA" id="ARBA00011738"/>
    </source>
</evidence>
<gene>
    <name evidence="18" type="primary">tkt</name>
    <name evidence="18" type="ORF">FSB76_16255</name>
</gene>
<evidence type="ECO:0000256" key="13">
    <source>
        <dbReference type="PIRSR" id="PIRSR605478-2"/>
    </source>
</evidence>
<feature type="binding site" evidence="14">
    <location>
        <position position="266"/>
    </location>
    <ligand>
        <name>thiamine diphosphate</name>
        <dbReference type="ChEBI" id="CHEBI:58937"/>
    </ligand>
</feature>
<feature type="binding site" evidence="14">
    <location>
        <position position="71"/>
    </location>
    <ligand>
        <name>thiamine diphosphate</name>
        <dbReference type="ChEBI" id="CHEBI:58937"/>
    </ligand>
</feature>
<feature type="binding site" evidence="14">
    <location>
        <position position="161"/>
    </location>
    <ligand>
        <name>thiamine diphosphate</name>
        <dbReference type="ChEBI" id="CHEBI:58937"/>
    </ligand>
</feature>
<dbReference type="CDD" id="cd02012">
    <property type="entry name" value="TPP_TK"/>
    <property type="match status" value="1"/>
</dbReference>
<feature type="domain" description="Transketolase-like pyrimidine-binding" evidence="17">
    <location>
        <begin position="358"/>
        <end position="529"/>
    </location>
</feature>
<dbReference type="NCBIfam" id="TIGR00232">
    <property type="entry name" value="tktlase_bact"/>
    <property type="match status" value="1"/>
</dbReference>
<keyword evidence="6 18" id="KW-0808">Transferase</keyword>
<dbReference type="InterPro" id="IPR033247">
    <property type="entry name" value="Transketolase_fam"/>
</dbReference>
<feature type="active site" description="Proton donor" evidence="12">
    <location>
        <position position="415"/>
    </location>
</feature>
<dbReference type="OrthoDB" id="8732661at2"/>
<protein>
    <recommendedName>
        <fullName evidence="5 11">Transketolase</fullName>
        <ecNumber evidence="5 11">2.2.1.1</ecNumber>
    </recommendedName>
</protein>
<dbReference type="FunFam" id="3.40.50.970:FF:000004">
    <property type="entry name" value="Transketolase"/>
    <property type="match status" value="1"/>
</dbReference>
<name>A0A5B8W1T3_9SPHI</name>
<dbReference type="Pfam" id="PF00456">
    <property type="entry name" value="Transketolase_N"/>
    <property type="match status" value="1"/>
</dbReference>
<dbReference type="InterPro" id="IPR005478">
    <property type="entry name" value="Transketolase_bac-like"/>
</dbReference>
<evidence type="ECO:0000256" key="1">
    <source>
        <dbReference type="ARBA" id="ARBA00001913"/>
    </source>
</evidence>
<feature type="binding site" evidence="13">
    <location>
        <position position="524"/>
    </location>
    <ligand>
        <name>substrate</name>
    </ligand>
</feature>
<feature type="binding site" evidence="14">
    <location>
        <position position="441"/>
    </location>
    <ligand>
        <name>thiamine diphosphate</name>
        <dbReference type="ChEBI" id="CHEBI:58937"/>
    </ligand>
</feature>
<feature type="binding site" evidence="15">
    <location>
        <position position="190"/>
    </location>
    <ligand>
        <name>Mg(2+)</name>
        <dbReference type="ChEBI" id="CHEBI:18420"/>
    </ligand>
</feature>
<proteinExistence type="inferred from homology"/>
<dbReference type="InterPro" id="IPR009014">
    <property type="entry name" value="Transketo_C/PFOR_II"/>
</dbReference>
<evidence type="ECO:0000259" key="17">
    <source>
        <dbReference type="SMART" id="SM00861"/>
    </source>
</evidence>
<keyword evidence="9 14" id="KW-0786">Thiamine pyrophosphate</keyword>
<dbReference type="Proteomes" id="UP000321362">
    <property type="component" value="Chromosome"/>
</dbReference>
<evidence type="ECO:0000256" key="16">
    <source>
        <dbReference type="PIRSR" id="PIRSR605478-5"/>
    </source>
</evidence>
<comment type="cofactor">
    <cofactor evidence="14">
        <name>thiamine diphosphate</name>
        <dbReference type="ChEBI" id="CHEBI:58937"/>
    </cofactor>
    <text evidence="14">Binds 1 thiamine pyrophosphate per subunit. During the reaction, the substrate forms a covalent intermediate with the cofactor.</text>
</comment>
<dbReference type="SUPFAM" id="SSF52922">
    <property type="entry name" value="TK C-terminal domain-like"/>
    <property type="match status" value="1"/>
</dbReference>
<dbReference type="SMART" id="SM00861">
    <property type="entry name" value="Transket_pyr"/>
    <property type="match status" value="1"/>
</dbReference>
<sequence>MMENTQDIEKLAIDTVRILSADAVQKANSGHPGTAMALAPMGHVLWSKALNYNPKNPDWANRDRFILSCGHACMLQYSFLYLTGYDLSLDDIKNFRQLNSKTAGHPEYGLAPGIDVTTGPLGQGFANGVGFAIAQKHLAARYNKPGYDLFNYHVYAIVSDGDMMEGVTSEAASLAGHLELGNIIYLYDDNHISIEGATDITFNEDVSARFRSYGWHVQDLPDVNDTHALELALVNAKAEAQKPSLIRVRSLIAYGSPNKSGTAGSHGSPLGADEIKLVKEFFGFDPDKSFNVPDDVLKYYHDKGARGGASEEKWNKLFADYKKEYPELAAEYETAFKGDLPEGWLDKLPVFKGSDPKMATRQASGKVLNAIAASLPNLIGGAADLAPSTETNLKGFDSFTSENRSGRNFHFGIREHAMGSALNGMALTKGLLPFGATFLMFSEYMRPPIRLAAIMKVSPIFVYTHDSIGLGEDGTTHQPVEQLASLRSIPNVTTIRPADANESAHAWRVAIQKKDGPTILVFTRQGLPILDQDKYGKAENLEKGAYILSEASKNPDLILIATGSEVALIMDAQVKLEAEGISTRVVSMPSWELFEKQDAAYKESVFPKAYRKRLAVEMASPMGWHKYTTDEGDMLGMTTFGESAPADDLYKHFGFTVDNVIKRAKALL</sequence>
<dbReference type="GO" id="GO:0046872">
    <property type="term" value="F:metal ion binding"/>
    <property type="evidence" value="ECO:0007669"/>
    <property type="project" value="UniProtKB-KW"/>
</dbReference>
<evidence type="ECO:0000256" key="3">
    <source>
        <dbReference type="ARBA" id="ARBA00007131"/>
    </source>
</evidence>
<dbReference type="GO" id="GO:0004802">
    <property type="term" value="F:transketolase activity"/>
    <property type="evidence" value="ECO:0007669"/>
    <property type="project" value="UniProtKB-UniRule"/>
</dbReference>
<dbReference type="InterPro" id="IPR029061">
    <property type="entry name" value="THDP-binding"/>
</dbReference>
<dbReference type="PANTHER" id="PTHR43522:SF2">
    <property type="entry name" value="TRANSKETOLASE 1-RELATED"/>
    <property type="match status" value="1"/>
</dbReference>
<comment type="cofactor">
    <cofactor evidence="15">
        <name>Mg(2+)</name>
        <dbReference type="ChEBI" id="CHEBI:18420"/>
    </cofactor>
    <text evidence="15">Binds 1 Mg(2+) ion per subunit. Can also utilize other divalent metal cations, such as Ca(2+), Mn(2+) and Co(2+).</text>
</comment>